<keyword evidence="2" id="KW-1185">Reference proteome</keyword>
<dbReference type="KEGG" id="pcu:PC_RS08975"/>
<evidence type="ECO:0000313" key="2">
    <source>
        <dbReference type="Proteomes" id="UP000000529"/>
    </source>
</evidence>
<dbReference type="AlphaFoldDB" id="Q6MA04"/>
<proteinExistence type="predicted"/>
<dbReference type="EMBL" id="BX908798">
    <property type="protein sequence ID" value="CAF24595.1"/>
    <property type="molecule type" value="Genomic_DNA"/>
</dbReference>
<name>Q6MA04_PARUW</name>
<dbReference type="RefSeq" id="WP_011176416.1">
    <property type="nucleotide sequence ID" value="NC_005861.2"/>
</dbReference>
<gene>
    <name evidence="1" type="ORF">PC_RS08975</name>
</gene>
<organism evidence="1 2">
    <name type="scientific">Protochlamydia amoebophila (strain UWE25)</name>
    <dbReference type="NCBI Taxonomy" id="264201"/>
    <lineage>
        <taxon>Bacteria</taxon>
        <taxon>Pseudomonadati</taxon>
        <taxon>Chlamydiota</taxon>
        <taxon>Chlamydiia</taxon>
        <taxon>Parachlamydiales</taxon>
        <taxon>Parachlamydiaceae</taxon>
        <taxon>Candidatus Protochlamydia</taxon>
    </lineage>
</organism>
<dbReference type="OrthoDB" id="21731at2"/>
<protein>
    <submittedName>
        <fullName evidence="1">Uncharacterized protein</fullName>
    </submittedName>
</protein>
<dbReference type="eggNOG" id="ENOG503442Q">
    <property type="taxonomic scope" value="Bacteria"/>
</dbReference>
<reference evidence="1 2" key="1">
    <citation type="journal article" date="2004" name="Science">
        <title>Illuminating the evolutionary history of chlamydiae.</title>
        <authorList>
            <person name="Horn M."/>
            <person name="Collingro A."/>
            <person name="Schmitz-Esser S."/>
            <person name="Beier C.L."/>
            <person name="Purkhold U."/>
            <person name="Fartmann B."/>
            <person name="Brandt P."/>
            <person name="Nyakatura G.J."/>
            <person name="Droege M."/>
            <person name="Frishman D."/>
            <person name="Rattei T."/>
            <person name="Mewes H."/>
            <person name="Wagner M."/>
        </authorList>
    </citation>
    <scope>NUCLEOTIDE SEQUENCE [LARGE SCALE GENOMIC DNA]</scope>
    <source>
        <strain evidence="1 2">UWE25</strain>
    </source>
</reference>
<accession>Q6MA04</accession>
<dbReference type="Proteomes" id="UP000000529">
    <property type="component" value="Chromosome"/>
</dbReference>
<dbReference type="HOGENOM" id="CLU_1625496_0_0_0"/>
<sequence>MNFNLNNVTNLIELFSIVKNAKENISFWGYRYIYIVGYENTLPIDALASKLMELVRVDFDFSEDERLIGKSITPIIENLYEQNKKRINDKNWFTQIICKIRDLWKFNKEGGYGIKFEWDNYFWKDTFDYYTEHQYKKIFNKYPIRCTDWHDAYTGPNRWLAPA</sequence>
<evidence type="ECO:0000313" key="1">
    <source>
        <dbReference type="EMBL" id="CAF24595.1"/>
    </source>
</evidence>